<reference evidence="10 11" key="1">
    <citation type="journal article" date="2015" name="Nat. Commun.">
        <title>Outbred genome sequencing and CRISPR/Cas9 gene editing in butterflies.</title>
        <authorList>
            <person name="Li X."/>
            <person name="Fan D."/>
            <person name="Zhang W."/>
            <person name="Liu G."/>
            <person name="Zhang L."/>
            <person name="Zhao L."/>
            <person name="Fang X."/>
            <person name="Chen L."/>
            <person name="Dong Y."/>
            <person name="Chen Y."/>
            <person name="Ding Y."/>
            <person name="Zhao R."/>
            <person name="Feng M."/>
            <person name="Zhu Y."/>
            <person name="Feng Y."/>
            <person name="Jiang X."/>
            <person name="Zhu D."/>
            <person name="Xiang H."/>
            <person name="Feng X."/>
            <person name="Li S."/>
            <person name="Wang J."/>
            <person name="Zhang G."/>
            <person name="Kronforst M.R."/>
            <person name="Wang W."/>
        </authorList>
    </citation>
    <scope>NUCLEOTIDE SEQUENCE [LARGE SCALE GENOMIC DNA]</scope>
    <source>
        <strain evidence="10">Ya'a_city_454_Px</strain>
        <tissue evidence="10">Whole body</tissue>
    </source>
</reference>
<evidence type="ECO:0000313" key="10">
    <source>
        <dbReference type="EMBL" id="KPI96429.1"/>
    </source>
</evidence>
<dbReference type="STRING" id="66420.A0A194PUK3"/>
<dbReference type="GO" id="GO:0005886">
    <property type="term" value="C:plasma membrane"/>
    <property type="evidence" value="ECO:0007669"/>
    <property type="project" value="UniProtKB-SubCell"/>
</dbReference>
<dbReference type="InterPro" id="IPR002159">
    <property type="entry name" value="CD36_fam"/>
</dbReference>
<keyword evidence="6 9" id="KW-0472">Membrane</keyword>
<comment type="similarity">
    <text evidence="2">Belongs to the CD36 family.</text>
</comment>
<evidence type="ECO:0000256" key="9">
    <source>
        <dbReference type="SAM" id="Phobius"/>
    </source>
</evidence>
<evidence type="ECO:0000256" key="1">
    <source>
        <dbReference type="ARBA" id="ARBA00004236"/>
    </source>
</evidence>
<keyword evidence="3" id="KW-1003">Cell membrane</keyword>
<dbReference type="AlphaFoldDB" id="A0A194PUK3"/>
<evidence type="ECO:0000256" key="3">
    <source>
        <dbReference type="ARBA" id="ARBA00022475"/>
    </source>
</evidence>
<keyword evidence="5 9" id="KW-1133">Transmembrane helix</keyword>
<sequence length="1277" mass="147167">MYTESIIPTVSLNSERSSRTNSTNCVDSDSKDSDSGKESASDSFNSLIEDRVEENYSNCLDDCIDVKCTGTQYSVPYGEDQCKVIKKRSLCCNSVTQTAWGVLLIIISISGFVFSPLDFMLWEKLNMRPGLPPYEWWANPPDEVKMRAYIFNVTNHERFMKGLDKKLNLQEIGPIVYLEKLQHYDIKFNENSTLTYTAKRSLIYLPDENTYDLNATIIVPNLAVLGMASFLHDSNYFVRAAFRLLVNAHGSEFFVNRTLYEYLWDYRDPVLVTSKNIVPSLVPVDNMGFLKRMYSDFIDEVTVEIGSERGHDNFFQINRFRGEPQLPGYDPAICPDRIFGSTEGVMYHQHITKQDVLLYWRKTVCKLMPLYFESELSMDKVPLYRYNLSEVVFERVRNGTDCYDTSPSLPSGLSDASKCYFNFPIVVSYPHFYTGSPPKDHYVTGLTPDREKHNSYVVVEPITGVPFRAVARMQSNLRMHDLSLFTAEYKKFSNHVIPLFWAEYSQEGLPTKKTLLTSDKSKDNCKKPNTNLNSEIEPNIEPDDVVGLLGCRGLDNNFELNCNKSLKQDNQKSQTFLTNEKSFPLHSQIHTATITKENKQKFLQQQKKKFNKTLVENHRCFSPPLLNDTEGIYAVNTLNGIKIGQKSFRMYNKPGYNRQRKVIWDPYIKLHSSDSQSEDLTKNALSSITNKMEDINLLSSSSNVMTGENDCDNFIVQHDKKWFIFRDDPQNEEMIKFQTFGRNSNYNDMGKTSKRNMATMKHETKDTCFIVIDLNVLLNDFQFVNDKVLKDTRYRLVIPNAVISKLRNLAEMDHKSHQLMLTAQNLIWKIPTQSRHIILEPEQQITPKQQIISCCKKIKNLDYNLNERVSCDFCTIPQAVDAVAQLYPDSTSIQIVAYRMSALYNLINQKNKLETKYKADILIKMVGCGMILVESIKTFKPNSEILLETEYLLGKLLQSIEDPNRFENELEQSKIVRTYDSRGSSETSYEDYDHRPAGDYYNKHLTDLNGNEDTFKQTNFINNRIIRTTGRNLNSLIISNTNGILLDIDKNRDNKINDKFQEENNIVIKNLNQDESKQIFDSTVHENAFTSLQNAPKVIINFGAIDNFEEKLLNKLEENDTKSDLNIKESNINKNLHNNLDKISENTDMAYQTEVHNSESLKENVTLTASNDSGLGKNYCNAHLLIKKFIFEMNSTLNIVYDFINDTSLIIKEKDIKPENRREIFDKAYKTYHRMSLVVDNLTNILNREKESNTTVITLLEQAGVDVANDKLIPKYK</sequence>
<feature type="region of interest" description="Disordered" evidence="8">
    <location>
        <begin position="13"/>
        <end position="41"/>
    </location>
</feature>
<dbReference type="GO" id="GO:0005044">
    <property type="term" value="F:scavenger receptor activity"/>
    <property type="evidence" value="ECO:0007669"/>
    <property type="project" value="TreeGrafter"/>
</dbReference>
<evidence type="ECO:0000256" key="4">
    <source>
        <dbReference type="ARBA" id="ARBA00022692"/>
    </source>
</evidence>
<dbReference type="Pfam" id="PF01130">
    <property type="entry name" value="CD36"/>
    <property type="match status" value="1"/>
</dbReference>
<evidence type="ECO:0000313" key="11">
    <source>
        <dbReference type="Proteomes" id="UP000053268"/>
    </source>
</evidence>
<evidence type="ECO:0000256" key="8">
    <source>
        <dbReference type="SAM" id="MobiDB-lite"/>
    </source>
</evidence>
<protein>
    <submittedName>
        <fullName evidence="10">Scavenger receptor class B member 1</fullName>
    </submittedName>
</protein>
<evidence type="ECO:0000256" key="5">
    <source>
        <dbReference type="ARBA" id="ARBA00022989"/>
    </source>
</evidence>
<dbReference type="GO" id="GO:0005737">
    <property type="term" value="C:cytoplasm"/>
    <property type="evidence" value="ECO:0007669"/>
    <property type="project" value="TreeGrafter"/>
</dbReference>
<feature type="compositionally biased region" description="Low complexity" evidence="8">
    <location>
        <begin position="13"/>
        <end position="24"/>
    </location>
</feature>
<gene>
    <name evidence="10" type="ORF">RR46_12459</name>
</gene>
<evidence type="ECO:0000256" key="6">
    <source>
        <dbReference type="ARBA" id="ARBA00023136"/>
    </source>
</evidence>
<dbReference type="PRINTS" id="PR01609">
    <property type="entry name" value="CD36FAMILY"/>
</dbReference>
<feature type="transmembrane region" description="Helical" evidence="9">
    <location>
        <begin position="99"/>
        <end position="121"/>
    </location>
</feature>
<dbReference type="Proteomes" id="UP000053268">
    <property type="component" value="Unassembled WGS sequence"/>
</dbReference>
<name>A0A194PUK3_PAPXU</name>
<proteinExistence type="inferred from homology"/>
<dbReference type="EMBL" id="KQ459593">
    <property type="protein sequence ID" value="KPI96429.1"/>
    <property type="molecule type" value="Genomic_DNA"/>
</dbReference>
<feature type="compositionally biased region" description="Basic and acidic residues" evidence="8">
    <location>
        <begin position="28"/>
        <end position="40"/>
    </location>
</feature>
<evidence type="ECO:0000256" key="7">
    <source>
        <dbReference type="ARBA" id="ARBA00023180"/>
    </source>
</evidence>
<dbReference type="PANTHER" id="PTHR11923:SF89">
    <property type="entry name" value="GH15894P"/>
    <property type="match status" value="1"/>
</dbReference>
<evidence type="ECO:0000256" key="2">
    <source>
        <dbReference type="ARBA" id="ARBA00010532"/>
    </source>
</evidence>
<keyword evidence="7" id="KW-0325">Glycoprotein</keyword>
<keyword evidence="11" id="KW-1185">Reference proteome</keyword>
<comment type="subcellular location">
    <subcellularLocation>
        <location evidence="1">Cell membrane</location>
    </subcellularLocation>
</comment>
<dbReference type="PANTHER" id="PTHR11923">
    <property type="entry name" value="SCAVENGER RECEPTOR CLASS B TYPE-1 SR-B1"/>
    <property type="match status" value="1"/>
</dbReference>
<accession>A0A194PUK3</accession>
<keyword evidence="10" id="KW-0675">Receptor</keyword>
<organism evidence="10 11">
    <name type="scientific">Papilio xuthus</name>
    <name type="common">Asian swallowtail butterfly</name>
    <dbReference type="NCBI Taxonomy" id="66420"/>
    <lineage>
        <taxon>Eukaryota</taxon>
        <taxon>Metazoa</taxon>
        <taxon>Ecdysozoa</taxon>
        <taxon>Arthropoda</taxon>
        <taxon>Hexapoda</taxon>
        <taxon>Insecta</taxon>
        <taxon>Pterygota</taxon>
        <taxon>Neoptera</taxon>
        <taxon>Endopterygota</taxon>
        <taxon>Lepidoptera</taxon>
        <taxon>Glossata</taxon>
        <taxon>Ditrysia</taxon>
        <taxon>Papilionoidea</taxon>
        <taxon>Papilionidae</taxon>
        <taxon>Papilioninae</taxon>
        <taxon>Papilio</taxon>
    </lineage>
</organism>
<keyword evidence="4 9" id="KW-0812">Transmembrane</keyword>